<sequence length="833" mass="91493">MRKLRFQVVACTGEDPAGPAALLNEHDSTGTGYMTPRNCEYPQELVLELEGACRLTQIQVLSHQSHIATKVELYLSLDNATYNRLGFLSLKSNKESQYTARELKTVHINSTARFVKFKLHQCYINDKNVYSQVGIVAINLNGEVEEETGPSSSTDEMELGASTPSKPMRASASITPTKASLLPLKPPSPAADDTADLRFDAKTAAKIREIHVAKEKAVAMEDYDQAKRLKVLEQQLMNIGLQLARLEGAKREAVANEDYDAAKRIKDEIMELEASIGMSTTPPTGRSESYGNDGGFPANNRSSSHPPPPQMTTSTYNSTPPPAIPSVSKQRTQQPAEQLQQSYEDETERPLAAASRPPPPLKQQPRSSAAFSPPPDDDLNDAPLRTKPKAPVENAATSGGGGNPHFQGLPDCADLADPEALPDSLLTESAEMVSLIGEYLTTCFYSNVWNHRDAAIRKVALDLTDPAFTDPHDPLVVLSVASTMVQSGVSDRIAQVALSAVALCHGMLQFAETHATLDRDAVVQVLNNPLIQLVNKLGESLVKIRDEVTSVLLQLAGSDLVGAPVVASHVFRRASKKALPLKSLQGRLGVVKALLTQFGLGPDFTLETVMGFLEENAAFAHQSKDIRDLAKAISVSMYQIVGPEIDPFLKTLRPKQLEEYQAAFETPEVKPPSVKKDKKTNPPPRQQPRHVHQHANDDSDDSDASVAEFTCPFCDRQDDTFDSDRLDQHFWAECPMLTQCQMCSQVIEISTLNEHLLVECEQKHNHKECRRCGEAITAKFYDKHTNMNDCDPMPSPAQGNRCPLCHDDIGPRKRGWKAHLLSNKCPSNPRNNL</sequence>
<feature type="domain" description="TOG" evidence="2">
    <location>
        <begin position="424"/>
        <end position="673"/>
    </location>
</feature>
<dbReference type="GO" id="GO:0005929">
    <property type="term" value="C:cilium"/>
    <property type="evidence" value="ECO:0007669"/>
    <property type="project" value="TreeGrafter"/>
</dbReference>
<dbReference type="Pfam" id="PF02151">
    <property type="entry name" value="UVR"/>
    <property type="match status" value="1"/>
</dbReference>
<dbReference type="InterPro" id="IPR011989">
    <property type="entry name" value="ARM-like"/>
</dbReference>
<dbReference type="InterPro" id="IPR001943">
    <property type="entry name" value="UVR_dom"/>
</dbReference>
<feature type="region of interest" description="Disordered" evidence="1">
    <location>
        <begin position="663"/>
        <end position="703"/>
    </location>
</feature>
<dbReference type="Pfam" id="PF21038">
    <property type="entry name" value="CEP104_N"/>
    <property type="match status" value="1"/>
</dbReference>
<protein>
    <recommendedName>
        <fullName evidence="2">TOG domain-containing protein</fullName>
    </recommendedName>
</protein>
<dbReference type="InterPro" id="IPR034085">
    <property type="entry name" value="TOG"/>
</dbReference>
<proteinExistence type="predicted"/>
<feature type="region of interest" description="Disordered" evidence="1">
    <location>
        <begin position="145"/>
        <end position="171"/>
    </location>
</feature>
<dbReference type="AlphaFoldDB" id="W4FPP4"/>
<evidence type="ECO:0000259" key="2">
    <source>
        <dbReference type="SMART" id="SM01349"/>
    </source>
</evidence>
<dbReference type="InterPro" id="IPR052607">
    <property type="entry name" value="CEP104-like"/>
</dbReference>
<feature type="compositionally biased region" description="Polar residues" evidence="1">
    <location>
        <begin position="327"/>
        <end position="342"/>
    </location>
</feature>
<dbReference type="RefSeq" id="XP_009841604.1">
    <property type="nucleotide sequence ID" value="XM_009843302.1"/>
</dbReference>
<evidence type="ECO:0000256" key="1">
    <source>
        <dbReference type="SAM" id="MobiDB-lite"/>
    </source>
</evidence>
<dbReference type="GeneID" id="20817264"/>
<dbReference type="Gene3D" id="2.60.120.260">
    <property type="entry name" value="Galactose-binding domain-like"/>
    <property type="match status" value="1"/>
</dbReference>
<feature type="compositionally biased region" description="Polar residues" evidence="1">
    <location>
        <begin position="277"/>
        <end position="290"/>
    </location>
</feature>
<dbReference type="SMART" id="SM01349">
    <property type="entry name" value="TOG"/>
    <property type="match status" value="1"/>
</dbReference>
<dbReference type="InterPro" id="IPR008979">
    <property type="entry name" value="Galactose-bd-like_sf"/>
</dbReference>
<dbReference type="InterPro" id="IPR048739">
    <property type="entry name" value="CEP104_N"/>
</dbReference>
<name>W4FPP4_APHAT</name>
<dbReference type="OrthoDB" id="66599at2759"/>
<organism evidence="3">
    <name type="scientific">Aphanomyces astaci</name>
    <name type="common">Crayfish plague agent</name>
    <dbReference type="NCBI Taxonomy" id="112090"/>
    <lineage>
        <taxon>Eukaryota</taxon>
        <taxon>Sar</taxon>
        <taxon>Stramenopiles</taxon>
        <taxon>Oomycota</taxon>
        <taxon>Saprolegniomycetes</taxon>
        <taxon>Saprolegniales</taxon>
        <taxon>Verrucalvaceae</taxon>
        <taxon>Aphanomyces</taxon>
    </lineage>
</organism>
<feature type="region of interest" description="Disordered" evidence="1">
    <location>
        <begin position="275"/>
        <end position="414"/>
    </location>
</feature>
<gene>
    <name evidence="3" type="ORF">H257_15268</name>
</gene>
<dbReference type="Pfam" id="PF21039">
    <property type="entry name" value="CEP104_ZnF"/>
    <property type="match status" value="1"/>
</dbReference>
<dbReference type="VEuPathDB" id="FungiDB:H257_15268"/>
<dbReference type="Pfam" id="PF21040">
    <property type="entry name" value="CEP104-like_TOG"/>
    <property type="match status" value="1"/>
</dbReference>
<dbReference type="PANTHER" id="PTHR13371">
    <property type="entry name" value="GLYCINE-, GLUTAMATE-, THIENYLCYCLOHEXYLPIPERIDINE-BINDING PROTEIN"/>
    <property type="match status" value="1"/>
</dbReference>
<accession>W4FPP4</accession>
<dbReference type="SUPFAM" id="SSF49785">
    <property type="entry name" value="Galactose-binding domain-like"/>
    <property type="match status" value="1"/>
</dbReference>
<reference evidence="3" key="1">
    <citation type="submission" date="2013-12" db="EMBL/GenBank/DDBJ databases">
        <title>The Genome Sequence of Aphanomyces astaci APO3.</title>
        <authorList>
            <consortium name="The Broad Institute Genomics Platform"/>
            <person name="Russ C."/>
            <person name="Tyler B."/>
            <person name="van West P."/>
            <person name="Dieguez-Uribeondo J."/>
            <person name="Young S.K."/>
            <person name="Zeng Q."/>
            <person name="Gargeya S."/>
            <person name="Fitzgerald M."/>
            <person name="Abouelleil A."/>
            <person name="Alvarado L."/>
            <person name="Chapman S.B."/>
            <person name="Gainer-Dewar J."/>
            <person name="Goldberg J."/>
            <person name="Griggs A."/>
            <person name="Gujja S."/>
            <person name="Hansen M."/>
            <person name="Howarth C."/>
            <person name="Imamovic A."/>
            <person name="Ireland A."/>
            <person name="Larimer J."/>
            <person name="McCowan C."/>
            <person name="Murphy C."/>
            <person name="Pearson M."/>
            <person name="Poon T.W."/>
            <person name="Priest M."/>
            <person name="Roberts A."/>
            <person name="Saif S."/>
            <person name="Shea T."/>
            <person name="Sykes S."/>
            <person name="Wortman J."/>
            <person name="Nusbaum C."/>
            <person name="Birren B."/>
        </authorList>
    </citation>
    <scope>NUCLEOTIDE SEQUENCE [LARGE SCALE GENOMIC DNA]</scope>
    <source>
        <strain evidence="3">APO3</strain>
    </source>
</reference>
<dbReference type="EMBL" id="KI913181">
    <property type="protein sequence ID" value="ETV68926.1"/>
    <property type="molecule type" value="Genomic_DNA"/>
</dbReference>
<dbReference type="PANTHER" id="PTHR13371:SF0">
    <property type="entry name" value="CENTROSOMAL PROTEIN OF 104 KDA"/>
    <property type="match status" value="1"/>
</dbReference>
<evidence type="ECO:0000313" key="3">
    <source>
        <dbReference type="EMBL" id="ETV68926.1"/>
    </source>
</evidence>
<dbReference type="InterPro" id="IPR048738">
    <property type="entry name" value="CEP104_Znf"/>
</dbReference>
<dbReference type="Gene3D" id="1.25.10.10">
    <property type="entry name" value="Leucine-rich Repeat Variant"/>
    <property type="match status" value="1"/>
</dbReference>